<dbReference type="InterPro" id="IPR015860">
    <property type="entry name" value="ABC_transpr_TagH-like"/>
</dbReference>
<dbReference type="InterPro" id="IPR029439">
    <property type="entry name" value="Wzt_C"/>
</dbReference>
<dbReference type="Pfam" id="PF00005">
    <property type="entry name" value="ABC_tran"/>
    <property type="match status" value="1"/>
</dbReference>
<dbReference type="InterPro" id="IPR027417">
    <property type="entry name" value="P-loop_NTPase"/>
</dbReference>
<dbReference type="PROSITE" id="PS00211">
    <property type="entry name" value="ABC_TRANSPORTER_1"/>
    <property type="match status" value="1"/>
</dbReference>
<dbReference type="CDD" id="cd10147">
    <property type="entry name" value="Wzt_C-like"/>
    <property type="match status" value="1"/>
</dbReference>
<keyword evidence="3" id="KW-0547">Nucleotide-binding</keyword>
<reference evidence="6 7" key="1">
    <citation type="submission" date="2018-06" db="EMBL/GenBank/DDBJ databases">
        <authorList>
            <consortium name="Pathogen Informatics"/>
            <person name="Doyle S."/>
        </authorList>
    </citation>
    <scope>NUCLEOTIDE SEQUENCE [LARGE SCALE GENOMIC DNA]</scope>
    <source>
        <strain evidence="6 7">NCTC13316</strain>
    </source>
</reference>
<dbReference type="PANTHER" id="PTHR46743:SF2">
    <property type="entry name" value="TEICHOIC ACIDS EXPORT ATP-BINDING PROTEIN TAGH"/>
    <property type="match status" value="1"/>
</dbReference>
<dbReference type="Gene3D" id="3.40.50.300">
    <property type="entry name" value="P-loop containing nucleotide triphosphate hydrolases"/>
    <property type="match status" value="1"/>
</dbReference>
<dbReference type="InterPro" id="IPR017871">
    <property type="entry name" value="ABC_transporter-like_CS"/>
</dbReference>
<protein>
    <submittedName>
        <fullName evidence="6">ABC transporter of LPS O-antigen</fullName>
        <ecNumber evidence="6">3.6.3.40</ecNumber>
    </submittedName>
</protein>
<dbReference type="PROSITE" id="PS50893">
    <property type="entry name" value="ABC_TRANSPORTER_2"/>
    <property type="match status" value="1"/>
</dbReference>
<evidence type="ECO:0000256" key="2">
    <source>
        <dbReference type="ARBA" id="ARBA00022448"/>
    </source>
</evidence>
<dbReference type="InterPro" id="IPR003593">
    <property type="entry name" value="AAA+_ATPase"/>
</dbReference>
<dbReference type="SUPFAM" id="SSF52540">
    <property type="entry name" value="P-loop containing nucleoside triphosphate hydrolases"/>
    <property type="match status" value="1"/>
</dbReference>
<dbReference type="CDD" id="cd03220">
    <property type="entry name" value="ABC_KpsT_Wzt"/>
    <property type="match status" value="1"/>
</dbReference>
<sequence>MTNDIAIKVENLSKAYKLYNTPLDRMKEALHPLKKRYHREFYALNDINFEIKKGECVGILGKNGAGKSTLLKIITGVLTPTSGHVKVNGRIAALLELGAGFNPNYTGIENIYFQGNLMGFTRQQIDSMAEQILAFAEIGEFAYQPVKNYSSGMFARLAFAVSIHVEPDILIVDEALSVGDAGFQNKCIRQMMSILEKGVTVLFVSHDIQAINKFCTKAIWLKDGKKYMEGETKTVTNSYMSYSVYGLLPETPCQLEDLTNESHLLDKQQLLEKLIPTEGLESFGENKARILKIGFLDSLGNLTTLLRQGEKAKFVCEMIAFEDLYDVGIGVLLKDRLNTEILTFNSYMYKNPLDFMAKQSKYLTIINFEVPKIFPGEYTVTVALSTGTQLNHNQQHWIHVATTIKVISKDLIDACIVTLYQDEVEYNYEQI</sequence>
<evidence type="ECO:0000256" key="3">
    <source>
        <dbReference type="ARBA" id="ARBA00022741"/>
    </source>
</evidence>
<dbReference type="EC" id="3.6.3.40" evidence="6"/>
<keyword evidence="2" id="KW-0813">Transport</keyword>
<feature type="domain" description="ABC transporter" evidence="5">
    <location>
        <begin position="7"/>
        <end position="248"/>
    </location>
</feature>
<dbReference type="OrthoDB" id="9778870at2"/>
<dbReference type="GO" id="GO:0016887">
    <property type="term" value="F:ATP hydrolysis activity"/>
    <property type="evidence" value="ECO:0007669"/>
    <property type="project" value="InterPro"/>
</dbReference>
<accession>A0A378JL82</accession>
<dbReference type="SMART" id="SM00382">
    <property type="entry name" value="AAA"/>
    <property type="match status" value="1"/>
</dbReference>
<dbReference type="EMBL" id="UGOD01000001">
    <property type="protein sequence ID" value="STX51448.1"/>
    <property type="molecule type" value="Genomic_DNA"/>
</dbReference>
<proteinExistence type="inferred from homology"/>
<dbReference type="RefSeq" id="WP_115331084.1">
    <property type="nucleotide sequence ID" value="NZ_CAAAHP010000001.1"/>
</dbReference>
<dbReference type="AlphaFoldDB" id="A0A378JL82"/>
<name>A0A378JL82_9GAMM</name>
<comment type="similarity">
    <text evidence="1">Belongs to the ABC transporter superfamily.</text>
</comment>
<dbReference type="GO" id="GO:0005524">
    <property type="term" value="F:ATP binding"/>
    <property type="evidence" value="ECO:0007669"/>
    <property type="project" value="UniProtKB-KW"/>
</dbReference>
<dbReference type="Pfam" id="PF14524">
    <property type="entry name" value="Wzt_C"/>
    <property type="match status" value="1"/>
</dbReference>
<dbReference type="InterPro" id="IPR050683">
    <property type="entry name" value="Bact_Polysacc_Export_ATP-bd"/>
</dbReference>
<organism evidence="6 7">
    <name type="scientific">Legionella busanensis</name>
    <dbReference type="NCBI Taxonomy" id="190655"/>
    <lineage>
        <taxon>Bacteria</taxon>
        <taxon>Pseudomonadati</taxon>
        <taxon>Pseudomonadota</taxon>
        <taxon>Gammaproteobacteria</taxon>
        <taxon>Legionellales</taxon>
        <taxon>Legionellaceae</taxon>
        <taxon>Legionella</taxon>
    </lineage>
</organism>
<dbReference type="GO" id="GO:0016020">
    <property type="term" value="C:membrane"/>
    <property type="evidence" value="ECO:0007669"/>
    <property type="project" value="InterPro"/>
</dbReference>
<keyword evidence="6" id="KW-0378">Hydrolase</keyword>
<evidence type="ECO:0000256" key="1">
    <source>
        <dbReference type="ARBA" id="ARBA00005417"/>
    </source>
</evidence>
<evidence type="ECO:0000313" key="6">
    <source>
        <dbReference type="EMBL" id="STX51448.1"/>
    </source>
</evidence>
<keyword evidence="4" id="KW-0067">ATP-binding</keyword>
<evidence type="ECO:0000259" key="5">
    <source>
        <dbReference type="PROSITE" id="PS50893"/>
    </source>
</evidence>
<dbReference type="Proteomes" id="UP000254794">
    <property type="component" value="Unassembled WGS sequence"/>
</dbReference>
<gene>
    <name evidence="6" type="primary">wzt</name>
    <name evidence="6" type="ORF">NCTC13316_01543</name>
</gene>
<dbReference type="Gene3D" id="2.70.50.60">
    <property type="entry name" value="abc- transporter (atp binding component) like domain"/>
    <property type="match status" value="1"/>
</dbReference>
<dbReference type="PANTHER" id="PTHR46743">
    <property type="entry name" value="TEICHOIC ACIDS EXPORT ATP-BINDING PROTEIN TAGH"/>
    <property type="match status" value="1"/>
</dbReference>
<dbReference type="GO" id="GO:0140359">
    <property type="term" value="F:ABC-type transporter activity"/>
    <property type="evidence" value="ECO:0007669"/>
    <property type="project" value="InterPro"/>
</dbReference>
<keyword evidence="7" id="KW-1185">Reference proteome</keyword>
<dbReference type="InterPro" id="IPR003439">
    <property type="entry name" value="ABC_transporter-like_ATP-bd"/>
</dbReference>
<evidence type="ECO:0000256" key="4">
    <source>
        <dbReference type="ARBA" id="ARBA00022840"/>
    </source>
</evidence>
<evidence type="ECO:0000313" key="7">
    <source>
        <dbReference type="Proteomes" id="UP000254794"/>
    </source>
</evidence>